<comment type="caution">
    <text evidence="12">The sequence shown here is derived from an EMBL/GenBank/DDBJ whole genome shotgun (WGS) entry which is preliminary data.</text>
</comment>
<dbReference type="SMART" id="SM00798">
    <property type="entry name" value="AICARFT_IMPCHas"/>
    <property type="match status" value="1"/>
</dbReference>
<dbReference type="Pfam" id="PF01808">
    <property type="entry name" value="AICARFT_IMPCHas"/>
    <property type="match status" value="1"/>
</dbReference>
<dbReference type="PIRSF" id="PIRSF000414">
    <property type="entry name" value="AICARFT_IMPCHas"/>
    <property type="match status" value="1"/>
</dbReference>
<dbReference type="OrthoDB" id="9802065at2"/>
<dbReference type="GO" id="GO:0004643">
    <property type="term" value="F:phosphoribosylaminoimidazolecarboxamide formyltransferase activity"/>
    <property type="evidence" value="ECO:0007669"/>
    <property type="project" value="UniProtKB-UniRule"/>
</dbReference>
<dbReference type="GO" id="GO:0003937">
    <property type="term" value="F:IMP cyclohydrolase activity"/>
    <property type="evidence" value="ECO:0007669"/>
    <property type="project" value="UniProtKB-UniRule"/>
</dbReference>
<dbReference type="PROSITE" id="PS51855">
    <property type="entry name" value="MGS"/>
    <property type="match status" value="1"/>
</dbReference>
<dbReference type="UniPathway" id="UPA00074">
    <property type="reaction ID" value="UER00133"/>
</dbReference>
<name>A0A1B9DZS5_9FLAO</name>
<evidence type="ECO:0000256" key="5">
    <source>
        <dbReference type="ARBA" id="ARBA00022755"/>
    </source>
</evidence>
<comment type="pathway">
    <text evidence="1 10">Purine metabolism; IMP biosynthesis via de novo pathway; IMP from 5-formamido-1-(5-phospho-D-ribosyl)imidazole-4-carboxamide: step 1/1.</text>
</comment>
<dbReference type="CDD" id="cd01421">
    <property type="entry name" value="IMPCH"/>
    <property type="match status" value="1"/>
</dbReference>
<keyword evidence="4 10" id="KW-0808">Transferase</keyword>
<dbReference type="EC" id="2.1.2.3" evidence="10"/>
<feature type="domain" description="MGS-like" evidence="11">
    <location>
        <begin position="1"/>
        <end position="149"/>
    </location>
</feature>
<dbReference type="Pfam" id="PF02142">
    <property type="entry name" value="MGS"/>
    <property type="match status" value="1"/>
</dbReference>
<dbReference type="PANTHER" id="PTHR11692">
    <property type="entry name" value="BIFUNCTIONAL PURINE BIOSYNTHESIS PROTEIN PURH"/>
    <property type="match status" value="1"/>
</dbReference>
<comment type="catalytic activity">
    <reaction evidence="9 10">
        <text>IMP + H2O = 5-formamido-1-(5-phospho-D-ribosyl)imidazole-4-carboxamide</text>
        <dbReference type="Rhea" id="RHEA:18445"/>
        <dbReference type="ChEBI" id="CHEBI:15377"/>
        <dbReference type="ChEBI" id="CHEBI:58053"/>
        <dbReference type="ChEBI" id="CHEBI:58467"/>
        <dbReference type="EC" id="3.5.4.10"/>
    </reaction>
</comment>
<dbReference type="SMART" id="SM00851">
    <property type="entry name" value="MGS"/>
    <property type="match status" value="1"/>
</dbReference>
<accession>A0A1B9DZS5</accession>
<keyword evidence="7 10" id="KW-0511">Multifunctional enzyme</keyword>
<reference evidence="12 13" key="1">
    <citation type="submission" date="2016-03" db="EMBL/GenBank/DDBJ databases">
        <authorList>
            <person name="Ploux O."/>
        </authorList>
    </citation>
    <scope>NUCLEOTIDE SEQUENCE [LARGE SCALE GENOMIC DNA]</scope>
    <source>
        <strain evidence="12 13">LPB0076</strain>
    </source>
</reference>
<dbReference type="InterPro" id="IPR011607">
    <property type="entry name" value="MGS-like_dom"/>
</dbReference>
<comment type="catalytic activity">
    <reaction evidence="8 10">
        <text>(6R)-10-formyltetrahydrofolate + 5-amino-1-(5-phospho-beta-D-ribosyl)imidazole-4-carboxamide = 5-formamido-1-(5-phospho-D-ribosyl)imidazole-4-carboxamide + (6S)-5,6,7,8-tetrahydrofolate</text>
        <dbReference type="Rhea" id="RHEA:22192"/>
        <dbReference type="ChEBI" id="CHEBI:57453"/>
        <dbReference type="ChEBI" id="CHEBI:58467"/>
        <dbReference type="ChEBI" id="CHEBI:58475"/>
        <dbReference type="ChEBI" id="CHEBI:195366"/>
        <dbReference type="EC" id="2.1.2.3"/>
    </reaction>
</comment>
<comment type="similarity">
    <text evidence="3 10">Belongs to the PurH family.</text>
</comment>
<dbReference type="FunFam" id="3.40.140.20:FF:000001">
    <property type="entry name" value="Bifunctional purine biosynthesis protein PurH"/>
    <property type="match status" value="1"/>
</dbReference>
<dbReference type="InterPro" id="IPR016193">
    <property type="entry name" value="Cytidine_deaminase-like"/>
</dbReference>
<dbReference type="FunFam" id="3.40.140.20:FF:000005">
    <property type="entry name" value="Bifunctional purine biosynthesis protein PurH"/>
    <property type="match status" value="1"/>
</dbReference>
<evidence type="ECO:0000256" key="9">
    <source>
        <dbReference type="ARBA" id="ARBA00050687"/>
    </source>
</evidence>
<evidence type="ECO:0000256" key="7">
    <source>
        <dbReference type="ARBA" id="ARBA00023268"/>
    </source>
</evidence>
<dbReference type="InterPro" id="IPR024051">
    <property type="entry name" value="AICAR_Tfase_dup_dom_sf"/>
</dbReference>
<dbReference type="InterPro" id="IPR002695">
    <property type="entry name" value="PurH-like"/>
</dbReference>
<dbReference type="SUPFAM" id="SSF52335">
    <property type="entry name" value="Methylglyoxal synthase-like"/>
    <property type="match status" value="1"/>
</dbReference>
<comment type="domain">
    <text evidence="10">The IMP cyclohydrolase activity resides in the N-terminal region.</text>
</comment>
<evidence type="ECO:0000256" key="1">
    <source>
        <dbReference type="ARBA" id="ARBA00004844"/>
    </source>
</evidence>
<evidence type="ECO:0000256" key="4">
    <source>
        <dbReference type="ARBA" id="ARBA00022679"/>
    </source>
</evidence>
<proteinExistence type="inferred from homology"/>
<gene>
    <name evidence="10" type="primary">purH</name>
    <name evidence="12" type="ORF">LPBF_09025</name>
</gene>
<evidence type="ECO:0000313" key="12">
    <source>
        <dbReference type="EMBL" id="OCB75190.1"/>
    </source>
</evidence>
<evidence type="ECO:0000256" key="10">
    <source>
        <dbReference type="HAMAP-Rule" id="MF_00139"/>
    </source>
</evidence>
<evidence type="ECO:0000256" key="8">
    <source>
        <dbReference type="ARBA" id="ARBA00050488"/>
    </source>
</evidence>
<dbReference type="NCBIfam" id="NF002049">
    <property type="entry name" value="PRK00881.1"/>
    <property type="match status" value="1"/>
</dbReference>
<protein>
    <recommendedName>
        <fullName evidence="10">Bifunctional purine biosynthesis protein PurH</fullName>
    </recommendedName>
    <domain>
        <recommendedName>
            <fullName evidence="10">Phosphoribosylaminoimidazolecarboxamide formyltransferase</fullName>
            <ecNumber evidence="10">2.1.2.3</ecNumber>
        </recommendedName>
        <alternativeName>
            <fullName evidence="10">AICAR transformylase</fullName>
        </alternativeName>
    </domain>
    <domain>
        <recommendedName>
            <fullName evidence="10">IMP cyclohydrolase</fullName>
            <ecNumber evidence="10">3.5.4.10</ecNumber>
        </recommendedName>
        <alternativeName>
            <fullName evidence="10">ATIC</fullName>
        </alternativeName>
        <alternativeName>
            <fullName evidence="10">IMP synthase</fullName>
        </alternativeName>
        <alternativeName>
            <fullName evidence="10">Inosinicase</fullName>
        </alternativeName>
    </domain>
</protein>
<dbReference type="STRING" id="1763534.GCA_001831475_00411"/>
<dbReference type="FunFam" id="3.40.50.1380:FF:000001">
    <property type="entry name" value="Bifunctional purine biosynthesis protein PurH"/>
    <property type="match status" value="1"/>
</dbReference>
<dbReference type="HAMAP" id="MF_00139">
    <property type="entry name" value="PurH"/>
    <property type="match status" value="1"/>
</dbReference>
<sequence length="508" mass="55274">MDTTKTIQSALISVFSKEGLEPIVRLLNSQNVTLYSTGGTEEFIKNLGIPVVAVEDVTSYPSILGGRVKTLHPKVFGGILNRQDNPSDVQQMKEFDIPQIDLVIVDLYPFEKTVASGANESDIIEKIDIGGISLIRAAAKNFKDTAIVASVTEYSLLLGMLSNQNGATTLADRKLLAAKAFQVSSHYDTAIFNYFNTDETVYKESITDGKVLRYGENPHQKGFFFGDFEAMFDKIHGKELSYNNLLDVDAAVNLINEFKTNGPTFAILKHNNACGLASRNTISEAYSAALACDPTSAFGGVLIANTKIDLATATEINKLFCEVVIAPEFDAEAISILQEKKNRIILVQREVALPSRQVRTCLNGLLIQDRNTITDTKDALKTVTQTSPTTQEIEDLIFASKVCKNTKSNTIVFAKNGTLISSGTGQTSRVDALVQAIEKAKTFGFDLQGASMASDAFFPFPDCVALAKEAGITAVIQPGGSIKDELSINYCNENKLAMVFTGTRHFKH</sequence>
<evidence type="ECO:0000256" key="3">
    <source>
        <dbReference type="ARBA" id="ARBA00007667"/>
    </source>
</evidence>
<dbReference type="InterPro" id="IPR036914">
    <property type="entry name" value="MGS-like_dom_sf"/>
</dbReference>
<evidence type="ECO:0000259" key="11">
    <source>
        <dbReference type="PROSITE" id="PS51855"/>
    </source>
</evidence>
<dbReference type="AlphaFoldDB" id="A0A1B9DZS5"/>
<dbReference type="RefSeq" id="WP_066335358.1">
    <property type="nucleotide sequence ID" value="NZ_CP017688.1"/>
</dbReference>
<dbReference type="EMBL" id="LVEP01000035">
    <property type="protein sequence ID" value="OCB75190.1"/>
    <property type="molecule type" value="Genomic_DNA"/>
</dbReference>
<keyword evidence="13" id="KW-1185">Reference proteome</keyword>
<dbReference type="SUPFAM" id="SSF53927">
    <property type="entry name" value="Cytidine deaminase-like"/>
    <property type="match status" value="1"/>
</dbReference>
<comment type="pathway">
    <text evidence="2 10">Purine metabolism; IMP biosynthesis via de novo pathway; 5-formamido-1-(5-phospho-D-ribosyl)imidazole-4-carboxamide from 5-amino-1-(5-phospho-D-ribosyl)imidazole-4-carboxamide (10-formyl THF route): step 1/1.</text>
</comment>
<evidence type="ECO:0000256" key="2">
    <source>
        <dbReference type="ARBA" id="ARBA00004954"/>
    </source>
</evidence>
<dbReference type="PANTHER" id="PTHR11692:SF0">
    <property type="entry name" value="BIFUNCTIONAL PURINE BIOSYNTHESIS PROTEIN ATIC"/>
    <property type="match status" value="1"/>
</dbReference>
<dbReference type="Gene3D" id="3.40.50.1380">
    <property type="entry name" value="Methylglyoxal synthase-like domain"/>
    <property type="match status" value="1"/>
</dbReference>
<dbReference type="GO" id="GO:0005829">
    <property type="term" value="C:cytosol"/>
    <property type="evidence" value="ECO:0007669"/>
    <property type="project" value="TreeGrafter"/>
</dbReference>
<keyword evidence="5 10" id="KW-0658">Purine biosynthesis</keyword>
<dbReference type="Proteomes" id="UP000093510">
    <property type="component" value="Unassembled WGS sequence"/>
</dbReference>
<organism evidence="12 13">
    <name type="scientific">Flavobacterium crassostreae</name>
    <dbReference type="NCBI Taxonomy" id="1763534"/>
    <lineage>
        <taxon>Bacteria</taxon>
        <taxon>Pseudomonadati</taxon>
        <taxon>Bacteroidota</taxon>
        <taxon>Flavobacteriia</taxon>
        <taxon>Flavobacteriales</taxon>
        <taxon>Flavobacteriaceae</taxon>
        <taxon>Flavobacterium</taxon>
    </lineage>
</organism>
<dbReference type="GO" id="GO:0006189">
    <property type="term" value="P:'de novo' IMP biosynthetic process"/>
    <property type="evidence" value="ECO:0007669"/>
    <property type="project" value="UniProtKB-UniRule"/>
</dbReference>
<keyword evidence="6 10" id="KW-0378">Hydrolase</keyword>
<evidence type="ECO:0000256" key="6">
    <source>
        <dbReference type="ARBA" id="ARBA00022801"/>
    </source>
</evidence>
<dbReference type="Gene3D" id="3.40.140.20">
    <property type="match status" value="2"/>
</dbReference>
<dbReference type="EC" id="3.5.4.10" evidence="10"/>
<evidence type="ECO:0000313" key="13">
    <source>
        <dbReference type="Proteomes" id="UP000093510"/>
    </source>
</evidence>